<dbReference type="GO" id="GO:0016705">
    <property type="term" value="F:oxidoreductase activity, acting on paired donors, with incorporation or reduction of molecular oxygen"/>
    <property type="evidence" value="ECO:0007669"/>
    <property type="project" value="InterPro"/>
</dbReference>
<proteinExistence type="predicted"/>
<feature type="non-terminal residue" evidence="1">
    <location>
        <position position="86"/>
    </location>
</feature>
<sequence length="86" mass="9534">MVDKVAHTKRRAVIAAGYTGKETEYLESKVDQQISQFSKLIRTKYISTDTDVRPLDLAQKCGCFTLDTITNISFGSPSGFLVEDKG</sequence>
<gene>
    <name evidence="1" type="ORF">B7463_g10986</name>
</gene>
<accession>A0A3E2GW05</accession>
<protein>
    <submittedName>
        <fullName evidence="1">Uncharacterized protein</fullName>
    </submittedName>
</protein>
<dbReference type="AlphaFoldDB" id="A0A3E2GW05"/>
<evidence type="ECO:0000313" key="2">
    <source>
        <dbReference type="Proteomes" id="UP000258309"/>
    </source>
</evidence>
<dbReference type="EMBL" id="NCSJ02000340">
    <property type="protein sequence ID" value="RFU25354.1"/>
    <property type="molecule type" value="Genomic_DNA"/>
</dbReference>
<feature type="non-terminal residue" evidence="1">
    <location>
        <position position="1"/>
    </location>
</feature>
<dbReference type="InterPro" id="IPR036396">
    <property type="entry name" value="Cyt_P450_sf"/>
</dbReference>
<dbReference type="GO" id="GO:0005506">
    <property type="term" value="F:iron ion binding"/>
    <property type="evidence" value="ECO:0007669"/>
    <property type="project" value="InterPro"/>
</dbReference>
<name>A0A3E2GW05_SCYLI</name>
<dbReference type="Proteomes" id="UP000258309">
    <property type="component" value="Unassembled WGS sequence"/>
</dbReference>
<keyword evidence="2" id="KW-1185">Reference proteome</keyword>
<dbReference type="GO" id="GO:0004497">
    <property type="term" value="F:monooxygenase activity"/>
    <property type="evidence" value="ECO:0007669"/>
    <property type="project" value="InterPro"/>
</dbReference>
<reference evidence="1 2" key="1">
    <citation type="submission" date="2018-05" db="EMBL/GenBank/DDBJ databases">
        <title>Draft genome sequence of Scytalidium lignicola DSM 105466, a ubiquitous saprotrophic fungus.</title>
        <authorList>
            <person name="Buettner E."/>
            <person name="Gebauer A.M."/>
            <person name="Hofrichter M."/>
            <person name="Liers C."/>
            <person name="Kellner H."/>
        </authorList>
    </citation>
    <scope>NUCLEOTIDE SEQUENCE [LARGE SCALE GENOMIC DNA]</scope>
    <source>
        <strain evidence="1 2">DSM 105466</strain>
    </source>
</reference>
<dbReference type="GO" id="GO:0020037">
    <property type="term" value="F:heme binding"/>
    <property type="evidence" value="ECO:0007669"/>
    <property type="project" value="InterPro"/>
</dbReference>
<dbReference type="Gene3D" id="1.10.630.10">
    <property type="entry name" value="Cytochrome P450"/>
    <property type="match status" value="1"/>
</dbReference>
<dbReference type="SUPFAM" id="SSF48264">
    <property type="entry name" value="Cytochrome P450"/>
    <property type="match status" value="1"/>
</dbReference>
<dbReference type="OrthoDB" id="1470350at2759"/>
<evidence type="ECO:0000313" key="1">
    <source>
        <dbReference type="EMBL" id="RFU25354.1"/>
    </source>
</evidence>
<dbReference type="STRING" id="5539.A0A3E2GW05"/>
<comment type="caution">
    <text evidence="1">The sequence shown here is derived from an EMBL/GenBank/DDBJ whole genome shotgun (WGS) entry which is preliminary data.</text>
</comment>
<organism evidence="1 2">
    <name type="scientific">Scytalidium lignicola</name>
    <name type="common">Hyphomycete</name>
    <dbReference type="NCBI Taxonomy" id="5539"/>
    <lineage>
        <taxon>Eukaryota</taxon>
        <taxon>Fungi</taxon>
        <taxon>Dikarya</taxon>
        <taxon>Ascomycota</taxon>
        <taxon>Pezizomycotina</taxon>
        <taxon>Leotiomycetes</taxon>
        <taxon>Leotiomycetes incertae sedis</taxon>
        <taxon>Scytalidium</taxon>
    </lineage>
</organism>